<gene>
    <name evidence="1" type="ORF">LX13_003968</name>
</gene>
<dbReference type="Proteomes" id="UP001206895">
    <property type="component" value="Unassembled WGS sequence"/>
</dbReference>
<dbReference type="RefSeq" id="WP_253663081.1">
    <property type="nucleotide sequence ID" value="NZ_BAAAJQ010000003.1"/>
</dbReference>
<reference evidence="1 2" key="1">
    <citation type="submission" date="2022-06" db="EMBL/GenBank/DDBJ databases">
        <title>Genomic Encyclopedia of Archaeal and Bacterial Type Strains, Phase II (KMG-II): from individual species to whole genera.</title>
        <authorList>
            <person name="Goeker M."/>
        </authorList>
    </citation>
    <scope>NUCLEOTIDE SEQUENCE [LARGE SCALE GENOMIC DNA]</scope>
    <source>
        <strain evidence="1 2">DSM 44693</strain>
    </source>
</reference>
<evidence type="ECO:0000313" key="2">
    <source>
        <dbReference type="Proteomes" id="UP001206895"/>
    </source>
</evidence>
<comment type="caution">
    <text evidence="1">The sequence shown here is derived from an EMBL/GenBank/DDBJ whole genome shotgun (WGS) entry which is preliminary data.</text>
</comment>
<sequence>MMAGRWDSFGQARNEQVLTATWTQERGVEVESSDLPDAWLSALGRIGRDLHLCQYGNSIERIDWVAEYEASSGGVLLYSRVTAKGRVPSGWGVSGAIARVVDDEETVAAVNAELVANEVADAGVAWPYREGDGFMSPRLINGVATWTDKGQHHVIGSLSDTPASAHILKHAVRQHK</sequence>
<protein>
    <submittedName>
        <fullName evidence="1">Uncharacterized protein</fullName>
    </submittedName>
</protein>
<organism evidence="1 2">
    <name type="scientific">Williamsia maris</name>
    <dbReference type="NCBI Taxonomy" id="72806"/>
    <lineage>
        <taxon>Bacteria</taxon>
        <taxon>Bacillati</taxon>
        <taxon>Actinomycetota</taxon>
        <taxon>Actinomycetes</taxon>
        <taxon>Mycobacteriales</taxon>
        <taxon>Nocardiaceae</taxon>
        <taxon>Williamsia</taxon>
    </lineage>
</organism>
<name>A0ABT1HJK9_9NOCA</name>
<proteinExistence type="predicted"/>
<dbReference type="EMBL" id="JAMTCJ010000004">
    <property type="protein sequence ID" value="MCP2178127.1"/>
    <property type="molecule type" value="Genomic_DNA"/>
</dbReference>
<accession>A0ABT1HJK9</accession>
<evidence type="ECO:0000313" key="1">
    <source>
        <dbReference type="EMBL" id="MCP2178127.1"/>
    </source>
</evidence>
<keyword evidence="2" id="KW-1185">Reference proteome</keyword>